<dbReference type="InterPro" id="IPR020471">
    <property type="entry name" value="AKR"/>
</dbReference>
<evidence type="ECO:0000256" key="2">
    <source>
        <dbReference type="ARBA" id="ARBA00022857"/>
    </source>
</evidence>
<dbReference type="Gene3D" id="3.20.20.100">
    <property type="entry name" value="NADP-dependent oxidoreductase domain"/>
    <property type="match status" value="1"/>
</dbReference>
<organism evidence="5 6">
    <name type="scientific">Heterocephalus glaber</name>
    <name type="common">Naked mole rat</name>
    <dbReference type="NCBI Taxonomy" id="10181"/>
    <lineage>
        <taxon>Eukaryota</taxon>
        <taxon>Metazoa</taxon>
        <taxon>Chordata</taxon>
        <taxon>Craniata</taxon>
        <taxon>Vertebrata</taxon>
        <taxon>Euteleostomi</taxon>
        <taxon>Mammalia</taxon>
        <taxon>Eutheria</taxon>
        <taxon>Euarchontoglires</taxon>
        <taxon>Glires</taxon>
        <taxon>Rodentia</taxon>
        <taxon>Hystricomorpha</taxon>
        <taxon>Bathyergidae</taxon>
        <taxon>Heterocephalus</taxon>
    </lineage>
</organism>
<proteinExistence type="inferred from homology"/>
<dbReference type="SUPFAM" id="SSF51430">
    <property type="entry name" value="NAD(P)-linked oxidoreductase"/>
    <property type="match status" value="1"/>
</dbReference>
<gene>
    <name evidence="5" type="ORF">GW7_06937</name>
</gene>
<keyword evidence="2" id="KW-0521">NADP</keyword>
<reference evidence="5 6" key="1">
    <citation type="journal article" date="2011" name="Nature">
        <title>Genome sequencing reveals insights into physiology and longevity of the naked mole rat.</title>
        <authorList>
            <person name="Kim E.B."/>
            <person name="Fang X."/>
            <person name="Fushan A.A."/>
            <person name="Huang Z."/>
            <person name="Lobanov A.V."/>
            <person name="Han L."/>
            <person name="Marino S.M."/>
            <person name="Sun X."/>
            <person name="Turanov A.A."/>
            <person name="Yang P."/>
            <person name="Yim S.H."/>
            <person name="Zhao X."/>
            <person name="Kasaikina M.V."/>
            <person name="Stoletzki N."/>
            <person name="Peng C."/>
            <person name="Polak P."/>
            <person name="Xiong Z."/>
            <person name="Kiezun A."/>
            <person name="Zhu Y."/>
            <person name="Chen Y."/>
            <person name="Kryukov G.V."/>
            <person name="Zhang Q."/>
            <person name="Peshkin L."/>
            <person name="Yang L."/>
            <person name="Bronson R.T."/>
            <person name="Buffenstein R."/>
            <person name="Wang B."/>
            <person name="Han C."/>
            <person name="Li Q."/>
            <person name="Chen L."/>
            <person name="Zhao W."/>
            <person name="Sunyaev S.R."/>
            <person name="Park T.J."/>
            <person name="Zhang G."/>
            <person name="Wang J."/>
            <person name="Gladyshev V.N."/>
        </authorList>
    </citation>
    <scope>NUCLEOTIDE SEQUENCE [LARGE SCALE GENOMIC DNA]</scope>
</reference>
<dbReference type="AlphaFoldDB" id="G5ARQ2"/>
<dbReference type="InParanoid" id="G5ARQ2"/>
<dbReference type="GO" id="GO:0016491">
    <property type="term" value="F:oxidoreductase activity"/>
    <property type="evidence" value="ECO:0007669"/>
    <property type="project" value="UniProtKB-KW"/>
</dbReference>
<sequence length="133" mass="14344">MNLTATSHRVPLNDGNSIPIIGLGTYLDPQTTSQETCLTAVKMAIDVGYRHIDGAYLYKNEHEVGQAIRDKITEGKVNRKDIFYCGKGDRVAAGTHAVHLLCAGGGGKVALLPLPVAWEWLTSSVLMGVVRQP</sequence>
<name>G5ARQ2_HETGA</name>
<dbReference type="PROSITE" id="PS00798">
    <property type="entry name" value="ALDOKETO_REDUCTASE_1"/>
    <property type="match status" value="1"/>
</dbReference>
<evidence type="ECO:0000259" key="4">
    <source>
        <dbReference type="Pfam" id="PF00248"/>
    </source>
</evidence>
<dbReference type="InterPro" id="IPR036812">
    <property type="entry name" value="NAD(P)_OxRdtase_dom_sf"/>
</dbReference>
<dbReference type="Proteomes" id="UP000006813">
    <property type="component" value="Unassembled WGS sequence"/>
</dbReference>
<dbReference type="PANTHER" id="PTHR11732">
    <property type="entry name" value="ALDO/KETO REDUCTASE"/>
    <property type="match status" value="1"/>
</dbReference>
<dbReference type="EMBL" id="JH166616">
    <property type="protein sequence ID" value="EHA99712.1"/>
    <property type="molecule type" value="Genomic_DNA"/>
</dbReference>
<evidence type="ECO:0000256" key="1">
    <source>
        <dbReference type="ARBA" id="ARBA00007905"/>
    </source>
</evidence>
<evidence type="ECO:0000313" key="5">
    <source>
        <dbReference type="EMBL" id="EHA99712.1"/>
    </source>
</evidence>
<evidence type="ECO:0000256" key="3">
    <source>
        <dbReference type="ARBA" id="ARBA00023002"/>
    </source>
</evidence>
<comment type="similarity">
    <text evidence="1">Belongs to the aldo/keto reductase family.</text>
</comment>
<dbReference type="Pfam" id="PF00248">
    <property type="entry name" value="Aldo_ket_red"/>
    <property type="match status" value="1"/>
</dbReference>
<evidence type="ECO:0000313" key="6">
    <source>
        <dbReference type="Proteomes" id="UP000006813"/>
    </source>
</evidence>
<protein>
    <submittedName>
        <fullName evidence="5">3-oxo-5-beta-steroid 4-dehydrogenase</fullName>
    </submittedName>
</protein>
<keyword evidence="3" id="KW-0560">Oxidoreductase</keyword>
<dbReference type="InterPro" id="IPR018170">
    <property type="entry name" value="Aldo/ket_reductase_CS"/>
</dbReference>
<accession>G5ARQ2</accession>
<dbReference type="InterPro" id="IPR023210">
    <property type="entry name" value="NADP_OxRdtase_dom"/>
</dbReference>
<feature type="domain" description="NADP-dependent oxidoreductase" evidence="4">
    <location>
        <begin position="21"/>
        <end position="89"/>
    </location>
</feature>
<dbReference type="STRING" id="10181.G5ARQ2"/>